<evidence type="ECO:0000256" key="8">
    <source>
        <dbReference type="PROSITE-ProRule" id="PRU10100"/>
    </source>
</evidence>
<feature type="binding site" evidence="6">
    <location>
        <begin position="80"/>
        <end position="81"/>
    </location>
    <ligand>
        <name>substrate</name>
    </ligand>
</feature>
<dbReference type="GO" id="GO:0004067">
    <property type="term" value="F:asparaginase activity"/>
    <property type="evidence" value="ECO:0007669"/>
    <property type="project" value="UniProtKB-UniRule"/>
</dbReference>
<dbReference type="SMART" id="SM00870">
    <property type="entry name" value="Asparaginase"/>
    <property type="match status" value="1"/>
</dbReference>
<dbReference type="Gene3D" id="3.40.50.1170">
    <property type="entry name" value="L-asparaginase, N-terminal domain"/>
    <property type="match status" value="1"/>
</dbReference>
<feature type="active site" evidence="7">
    <location>
        <position position="12"/>
    </location>
</feature>
<evidence type="ECO:0000256" key="4">
    <source>
        <dbReference type="ARBA" id="ARBA00049366"/>
    </source>
</evidence>
<proteinExistence type="inferred from homology"/>
<dbReference type="Gene3D" id="3.40.50.40">
    <property type="match status" value="1"/>
</dbReference>
<evidence type="ECO:0000256" key="2">
    <source>
        <dbReference type="ARBA" id="ARBA00012920"/>
    </source>
</evidence>
<dbReference type="SUPFAM" id="SSF53774">
    <property type="entry name" value="Glutaminase/Asparaginase"/>
    <property type="match status" value="1"/>
</dbReference>
<dbReference type="InterPro" id="IPR027475">
    <property type="entry name" value="Asparaginase/glutaminase_AS2"/>
</dbReference>
<feature type="binding site" evidence="6">
    <location>
        <position position="48"/>
    </location>
    <ligand>
        <name>substrate</name>
    </ligand>
</feature>
<dbReference type="RefSeq" id="WP_168145010.1">
    <property type="nucleotide sequence ID" value="NZ_CP038799.1"/>
</dbReference>
<evidence type="ECO:0000256" key="6">
    <source>
        <dbReference type="PIRSR" id="PIRSR001220-2"/>
    </source>
</evidence>
<evidence type="ECO:0000256" key="1">
    <source>
        <dbReference type="ARBA" id="ARBA00010518"/>
    </source>
</evidence>
<dbReference type="InterPro" id="IPR037152">
    <property type="entry name" value="L-asparaginase_N_sf"/>
</dbReference>
<keyword evidence="3" id="KW-0378">Hydrolase</keyword>
<sequence>MQRLVVISTGGTIATSSGPDGVARPTRSGADLTSGLDVDVVELMAVDSSALGPAEWDRIGTAVAAAAAGGAAGIVLTHGTDTMEETALWLQLTYAGAVPVVLTGAQRSADAADADGPGNLRDALAVAADAQARDAGVLVSFAGIIWESLGLHKVATDDLRGFAGSAVGSVQHGEVRFDTAPRRPNLGALSAAGAPRVDIVAAYPGADAVALDACVAAGARGLVLEALGSGNAGDAVIDGVRRACAAGVTVAVSTRVPGGRVRPAYGPGRALVDAGAVVVPTLRPAQARVLLMATLAAGSPVADIFAEWG</sequence>
<keyword evidence="12" id="KW-1185">Reference proteome</keyword>
<protein>
    <recommendedName>
        <fullName evidence="2">asparaginase</fullName>
        <ecNumber evidence="2">3.5.1.1</ecNumber>
    </recommendedName>
</protein>
<dbReference type="PROSITE" id="PS00917">
    <property type="entry name" value="ASN_GLN_ASE_2"/>
    <property type="match status" value="1"/>
</dbReference>
<feature type="active site" evidence="8">
    <location>
        <position position="80"/>
    </location>
</feature>
<dbReference type="GO" id="GO:0006528">
    <property type="term" value="P:asparagine metabolic process"/>
    <property type="evidence" value="ECO:0007669"/>
    <property type="project" value="InterPro"/>
</dbReference>
<feature type="domain" description="Asparaginase/glutaminase C-terminal" evidence="10">
    <location>
        <begin position="196"/>
        <end position="304"/>
    </location>
</feature>
<comment type="catalytic activity">
    <reaction evidence="4">
        <text>L-asparagine + H2O = L-aspartate + NH4(+)</text>
        <dbReference type="Rhea" id="RHEA:21016"/>
        <dbReference type="ChEBI" id="CHEBI:15377"/>
        <dbReference type="ChEBI" id="CHEBI:28938"/>
        <dbReference type="ChEBI" id="CHEBI:29991"/>
        <dbReference type="ChEBI" id="CHEBI:58048"/>
        <dbReference type="EC" id="3.5.1.1"/>
    </reaction>
</comment>
<dbReference type="EC" id="3.5.1.1" evidence="2"/>
<reference evidence="11 12" key="1">
    <citation type="submission" date="2019-04" db="EMBL/GenBank/DDBJ databases">
        <title>Draft, Whole-Genome Sequence of the Anthracene-degrading Mycobacterium frederiksbergense LB501T, Isolated from a Polycyclic Aromatic Hydrocarbon (PAH)-Contaminated Soil.</title>
        <authorList>
            <person name="Augelletti F."/>
        </authorList>
    </citation>
    <scope>NUCLEOTIDE SEQUENCE [LARGE SCALE GENOMIC DNA]</scope>
    <source>
        <strain evidence="11 12">LB 501T</strain>
    </source>
</reference>
<evidence type="ECO:0000256" key="3">
    <source>
        <dbReference type="ARBA" id="ARBA00022801"/>
    </source>
</evidence>
<dbReference type="PANTHER" id="PTHR11707">
    <property type="entry name" value="L-ASPARAGINASE"/>
    <property type="match status" value="1"/>
</dbReference>
<dbReference type="PRINTS" id="PR00139">
    <property type="entry name" value="ASNGLNASE"/>
</dbReference>
<dbReference type="Proteomes" id="UP000501849">
    <property type="component" value="Chromosome"/>
</dbReference>
<dbReference type="PANTHER" id="PTHR11707:SF28">
    <property type="entry name" value="60 KDA LYSOPHOSPHOLIPASE"/>
    <property type="match status" value="1"/>
</dbReference>
<evidence type="ECO:0000256" key="5">
    <source>
        <dbReference type="PIRSR" id="PIRSR001220-1"/>
    </source>
</evidence>
<dbReference type="InterPro" id="IPR036152">
    <property type="entry name" value="Asp/glu_Ase-like_sf"/>
</dbReference>
<dbReference type="PIRSF" id="PIRSF001220">
    <property type="entry name" value="L-ASNase_gatD"/>
    <property type="match status" value="1"/>
</dbReference>
<feature type="active site" description="O-isoaspartyl threonine intermediate" evidence="5">
    <location>
        <position position="12"/>
    </location>
</feature>
<dbReference type="AlphaFoldDB" id="A0A6H0SAP5"/>
<dbReference type="PIRSF" id="PIRSF500176">
    <property type="entry name" value="L_ASNase"/>
    <property type="match status" value="1"/>
</dbReference>
<organism evidence="11 12">
    <name type="scientific">Mycolicibacterium frederiksbergense</name>
    <dbReference type="NCBI Taxonomy" id="117567"/>
    <lineage>
        <taxon>Bacteria</taxon>
        <taxon>Bacillati</taxon>
        <taxon>Actinomycetota</taxon>
        <taxon>Actinomycetes</taxon>
        <taxon>Mycobacteriales</taxon>
        <taxon>Mycobacteriaceae</taxon>
        <taxon>Mycolicibacterium</taxon>
    </lineage>
</organism>
<dbReference type="InterPro" id="IPR027473">
    <property type="entry name" value="L-asparaginase_C"/>
</dbReference>
<evidence type="ECO:0000259" key="9">
    <source>
        <dbReference type="Pfam" id="PF00710"/>
    </source>
</evidence>
<dbReference type="PROSITE" id="PS00144">
    <property type="entry name" value="ASN_GLN_ASE_1"/>
    <property type="match status" value="1"/>
</dbReference>
<dbReference type="EMBL" id="CP038799">
    <property type="protein sequence ID" value="QIV84692.1"/>
    <property type="molecule type" value="Genomic_DNA"/>
</dbReference>
<dbReference type="KEGG" id="mfre:EXE63_30290"/>
<feature type="domain" description="L-asparaginase N-terminal" evidence="9">
    <location>
        <begin position="3"/>
        <end position="179"/>
    </location>
</feature>
<dbReference type="InterPro" id="IPR040919">
    <property type="entry name" value="Asparaginase_C"/>
</dbReference>
<dbReference type="PROSITE" id="PS51732">
    <property type="entry name" value="ASN_GLN_ASE_3"/>
    <property type="match status" value="1"/>
</dbReference>
<dbReference type="CDD" id="cd08964">
    <property type="entry name" value="L-asparaginase_II"/>
    <property type="match status" value="1"/>
</dbReference>
<dbReference type="Pfam" id="PF00710">
    <property type="entry name" value="Asparaginase"/>
    <property type="match status" value="1"/>
</dbReference>
<evidence type="ECO:0000256" key="7">
    <source>
        <dbReference type="PROSITE-ProRule" id="PRU10099"/>
    </source>
</evidence>
<evidence type="ECO:0000313" key="11">
    <source>
        <dbReference type="EMBL" id="QIV84692.1"/>
    </source>
</evidence>
<dbReference type="Pfam" id="PF17763">
    <property type="entry name" value="Asparaginase_C"/>
    <property type="match status" value="1"/>
</dbReference>
<dbReference type="InterPro" id="IPR004550">
    <property type="entry name" value="AsnASE_II"/>
</dbReference>
<evidence type="ECO:0000313" key="12">
    <source>
        <dbReference type="Proteomes" id="UP000501849"/>
    </source>
</evidence>
<evidence type="ECO:0000259" key="10">
    <source>
        <dbReference type="Pfam" id="PF17763"/>
    </source>
</evidence>
<dbReference type="InterPro" id="IPR006034">
    <property type="entry name" value="Asparaginase/glutaminase-like"/>
</dbReference>
<gene>
    <name evidence="11" type="ORF">EXE63_30290</name>
</gene>
<dbReference type="SFLD" id="SFLDS00057">
    <property type="entry name" value="Glutaminase/Asparaginase"/>
    <property type="match status" value="1"/>
</dbReference>
<name>A0A6H0SAP5_9MYCO</name>
<accession>A0A6H0SAP5</accession>
<comment type="similarity">
    <text evidence="1">Belongs to the asparaginase 1 family.</text>
</comment>
<dbReference type="InterPro" id="IPR027474">
    <property type="entry name" value="L-asparaginase_N"/>
</dbReference>
<dbReference type="InterPro" id="IPR020827">
    <property type="entry name" value="Asparaginase/glutaminase_AS1"/>
</dbReference>